<feature type="transmembrane region" description="Helical" evidence="4">
    <location>
        <begin position="646"/>
        <end position="668"/>
    </location>
</feature>
<proteinExistence type="predicted"/>
<feature type="disulfide bond" evidence="2">
    <location>
        <begin position="322"/>
        <end position="347"/>
    </location>
</feature>
<evidence type="ECO:0000313" key="7">
    <source>
        <dbReference type="Proteomes" id="UP000198589"/>
    </source>
</evidence>
<dbReference type="PANTHER" id="PTHR37981:SF1">
    <property type="entry name" value="SGNH HYDROLASE-TYPE ESTERASE DOMAIN-CONTAINING PROTEIN"/>
    <property type="match status" value="1"/>
</dbReference>
<feature type="transmembrane region" description="Helical" evidence="4">
    <location>
        <begin position="243"/>
        <end position="276"/>
    </location>
</feature>
<feature type="active site" evidence="1">
    <location>
        <position position="569"/>
    </location>
</feature>
<name>A0A1I2EIQ2_9ACTN</name>
<dbReference type="STRING" id="1798228.SAMN05216574_10756"/>
<feature type="active site" description="Nucleophile" evidence="1">
    <location>
        <position position="300"/>
    </location>
</feature>
<dbReference type="Gene3D" id="3.40.50.1110">
    <property type="entry name" value="SGNH hydrolase"/>
    <property type="match status" value="1"/>
</dbReference>
<dbReference type="RefSeq" id="WP_092197300.1">
    <property type="nucleotide sequence ID" value="NZ_FOND01000007.1"/>
</dbReference>
<dbReference type="PANTHER" id="PTHR37981">
    <property type="entry name" value="LIPASE 2"/>
    <property type="match status" value="1"/>
</dbReference>
<organism evidence="6 7">
    <name type="scientific">Blastococcus tunisiensis</name>
    <dbReference type="NCBI Taxonomy" id="1798228"/>
    <lineage>
        <taxon>Bacteria</taxon>
        <taxon>Bacillati</taxon>
        <taxon>Actinomycetota</taxon>
        <taxon>Actinomycetes</taxon>
        <taxon>Geodermatophilales</taxon>
        <taxon>Geodermatophilaceae</taxon>
        <taxon>Blastococcus</taxon>
    </lineage>
</organism>
<feature type="disulfide bond" evidence="2">
    <location>
        <begin position="481"/>
        <end position="532"/>
    </location>
</feature>
<accession>A0A1I2EIQ2</accession>
<feature type="transmembrane region" description="Helical" evidence="4">
    <location>
        <begin position="59"/>
        <end position="75"/>
    </location>
</feature>
<reference evidence="7" key="1">
    <citation type="submission" date="2016-10" db="EMBL/GenBank/DDBJ databases">
        <authorList>
            <person name="Varghese N."/>
            <person name="Submissions S."/>
        </authorList>
    </citation>
    <scope>NUCLEOTIDE SEQUENCE [LARGE SCALE GENOMIC DNA]</scope>
    <source>
        <strain evidence="7">DSM 46838</strain>
    </source>
</reference>
<evidence type="ECO:0000256" key="2">
    <source>
        <dbReference type="PIRSR" id="PIRSR637460-2"/>
    </source>
</evidence>
<dbReference type="AlphaFoldDB" id="A0A1I2EIQ2"/>
<dbReference type="GO" id="GO:0019433">
    <property type="term" value="P:triglyceride catabolic process"/>
    <property type="evidence" value="ECO:0007669"/>
    <property type="project" value="TreeGrafter"/>
</dbReference>
<evidence type="ECO:0000256" key="4">
    <source>
        <dbReference type="SAM" id="Phobius"/>
    </source>
</evidence>
<keyword evidence="6" id="KW-0378">Hydrolase</keyword>
<feature type="transmembrane region" description="Helical" evidence="4">
    <location>
        <begin position="179"/>
        <end position="198"/>
    </location>
</feature>
<keyword evidence="7" id="KW-1185">Reference proteome</keyword>
<feature type="compositionally biased region" description="Low complexity" evidence="3">
    <location>
        <begin position="16"/>
        <end position="27"/>
    </location>
</feature>
<dbReference type="Proteomes" id="UP000198589">
    <property type="component" value="Unassembled WGS sequence"/>
</dbReference>
<dbReference type="Pfam" id="PF13472">
    <property type="entry name" value="Lipase_GDSL_2"/>
    <property type="match status" value="1"/>
</dbReference>
<evidence type="ECO:0000256" key="3">
    <source>
        <dbReference type="SAM" id="MobiDB-lite"/>
    </source>
</evidence>
<keyword evidence="4" id="KW-1133">Transmembrane helix</keyword>
<evidence type="ECO:0000259" key="5">
    <source>
        <dbReference type="Pfam" id="PF13472"/>
    </source>
</evidence>
<evidence type="ECO:0000256" key="1">
    <source>
        <dbReference type="PIRSR" id="PIRSR637460-1"/>
    </source>
</evidence>
<keyword evidence="4" id="KW-0812">Transmembrane</keyword>
<feature type="transmembrane region" description="Helical" evidence="4">
    <location>
        <begin position="152"/>
        <end position="173"/>
    </location>
</feature>
<feature type="transmembrane region" description="Helical" evidence="4">
    <location>
        <begin position="121"/>
        <end position="140"/>
    </location>
</feature>
<keyword evidence="4" id="KW-0472">Membrane</keyword>
<feature type="domain" description="SGNH hydrolase-type esterase" evidence="5">
    <location>
        <begin position="296"/>
        <end position="577"/>
    </location>
</feature>
<evidence type="ECO:0000313" key="6">
    <source>
        <dbReference type="EMBL" id="SFE92120.1"/>
    </source>
</evidence>
<feature type="region of interest" description="Disordered" evidence="3">
    <location>
        <begin position="1"/>
        <end position="30"/>
    </location>
</feature>
<dbReference type="InterPro" id="IPR013830">
    <property type="entry name" value="SGNH_hydro"/>
</dbReference>
<protein>
    <submittedName>
        <fullName evidence="6">GDSL-like Lipase/Acylhydrolase family protein</fullName>
    </submittedName>
</protein>
<dbReference type="SUPFAM" id="SSF52266">
    <property type="entry name" value="SGNH hydrolase"/>
    <property type="match status" value="1"/>
</dbReference>
<keyword evidence="2" id="KW-1015">Disulfide bond</keyword>
<feature type="transmembrane region" description="Helical" evidence="4">
    <location>
        <begin position="218"/>
        <end position="237"/>
    </location>
</feature>
<feature type="disulfide bond" evidence="2">
    <location>
        <begin position="420"/>
        <end position="426"/>
    </location>
</feature>
<sequence>MSGADGRKAGTGGASVPGRAGAAAGAGRHSRLQSRRTTAFLAGLALLLVTARGGAPPALVVVVFVLFAVLATVWVRGQYADSLDGEAWVLGGRWLAGFALLTVACAATALIGWAWLPDLPWGTFLLVAVLAFYLFVGLMIARLRAEAVTRRFVAPLMTAAGLVAGIGLCVALGRAPLPVVAVLALVAVVYLPAGVAIASETAIRRLQRPDQASRRRAAVVGGAAVLALTAGATLLFARSAWALLAVAALALLVVALASSTQADIVVVLALVALMGVTPQQSSGPRSPAGGDEVLVALGDSYMSGEGAGTFYEGTDDGGGNACRRAPSAWAALAGQSPEFDGVALLACSGARTYNVRAADAAPLAPGREEQEDVPDPLDDVGDVDTQLAQYRAHEGDYEPALVVISIGGNDAGFGVIGQMCVAPGDCNDERDVWMAGLDEVERELRRTYADVRDAFPGVPVVAIPHPSPLAAEDRSGRTVQCDEIALSSDERTFITQFLNALNGRVRAAAAEAGFYYLSGMRDSLRDAHLQLCDPRNDGRPGINFIGLRSVKGTPEQRFNPMNWSHNSLHPNERGHAAMLRTFEVWLAGNPDLVVPAPEDPDAPSVEEASEDVRDAKDCSVYDEGPDGCRALGSTWALQQLGAFGRLWGLVAALTTAGAWMFAVGFFGWRRYRSTRYPDPADD</sequence>
<dbReference type="InterPro" id="IPR037460">
    <property type="entry name" value="SEST-like"/>
</dbReference>
<feature type="transmembrane region" description="Helical" evidence="4">
    <location>
        <begin position="95"/>
        <end position="115"/>
    </location>
</feature>
<gene>
    <name evidence="6" type="ORF">SAMN05216574_10756</name>
</gene>
<dbReference type="OrthoDB" id="5503950at2"/>
<dbReference type="GO" id="GO:0004806">
    <property type="term" value="F:triacylglycerol lipase activity"/>
    <property type="evidence" value="ECO:0007669"/>
    <property type="project" value="TreeGrafter"/>
</dbReference>
<dbReference type="InterPro" id="IPR036514">
    <property type="entry name" value="SGNH_hydro_sf"/>
</dbReference>
<dbReference type="EMBL" id="FOND01000007">
    <property type="protein sequence ID" value="SFE92120.1"/>
    <property type="molecule type" value="Genomic_DNA"/>
</dbReference>